<gene>
    <name evidence="8" type="ORF">FB547_11834</name>
</gene>
<evidence type="ECO:0000256" key="2">
    <source>
        <dbReference type="ARBA" id="ARBA00022603"/>
    </source>
</evidence>
<evidence type="ECO:0000256" key="4">
    <source>
        <dbReference type="ARBA" id="ARBA00022763"/>
    </source>
</evidence>
<dbReference type="EMBL" id="VIVL01000018">
    <property type="protein sequence ID" value="TWD75535.1"/>
    <property type="molecule type" value="Genomic_DNA"/>
</dbReference>
<dbReference type="InterPro" id="IPR036631">
    <property type="entry name" value="MGMT_N_sf"/>
</dbReference>
<dbReference type="PROSITE" id="PS00374">
    <property type="entry name" value="MGMT"/>
    <property type="match status" value="1"/>
</dbReference>
<comment type="catalytic activity">
    <reaction evidence="6">
        <text>a 6-O-methyl-2'-deoxyguanosine in DNA + L-cysteinyl-[protein] = S-methyl-L-cysteinyl-[protein] + a 2'-deoxyguanosine in DNA</text>
        <dbReference type="Rhea" id="RHEA:24000"/>
        <dbReference type="Rhea" id="RHEA-COMP:10131"/>
        <dbReference type="Rhea" id="RHEA-COMP:10132"/>
        <dbReference type="Rhea" id="RHEA-COMP:11367"/>
        <dbReference type="Rhea" id="RHEA-COMP:11368"/>
        <dbReference type="ChEBI" id="CHEBI:29950"/>
        <dbReference type="ChEBI" id="CHEBI:82612"/>
        <dbReference type="ChEBI" id="CHEBI:85445"/>
        <dbReference type="ChEBI" id="CHEBI:85448"/>
        <dbReference type="EC" id="2.1.1.63"/>
    </reaction>
</comment>
<dbReference type="Gene3D" id="1.10.10.10">
    <property type="entry name" value="Winged helix-like DNA-binding domain superfamily/Winged helix DNA-binding domain"/>
    <property type="match status" value="1"/>
</dbReference>
<dbReference type="InterPro" id="IPR036217">
    <property type="entry name" value="MethylDNA_cys_MeTrfase_DNAb"/>
</dbReference>
<evidence type="ECO:0000259" key="7">
    <source>
        <dbReference type="Pfam" id="PF01035"/>
    </source>
</evidence>
<evidence type="ECO:0000256" key="6">
    <source>
        <dbReference type="ARBA" id="ARBA00049348"/>
    </source>
</evidence>
<proteinExistence type="predicted"/>
<evidence type="ECO:0000313" key="9">
    <source>
        <dbReference type="Proteomes" id="UP000319722"/>
    </source>
</evidence>
<dbReference type="AlphaFoldDB" id="A0A561B9A5"/>
<feature type="domain" description="Methylated-DNA-[protein]-cysteine S-methyltransferase DNA binding" evidence="7">
    <location>
        <begin position="100"/>
        <end position="181"/>
    </location>
</feature>
<dbReference type="CDD" id="cd06445">
    <property type="entry name" value="ATase"/>
    <property type="match status" value="1"/>
</dbReference>
<keyword evidence="2 8" id="KW-0489">Methyltransferase</keyword>
<dbReference type="GO" id="GO:0006281">
    <property type="term" value="P:DNA repair"/>
    <property type="evidence" value="ECO:0007669"/>
    <property type="project" value="UniProtKB-KW"/>
</dbReference>
<dbReference type="PANTHER" id="PTHR10815">
    <property type="entry name" value="METHYLATED-DNA--PROTEIN-CYSTEINE METHYLTRANSFERASE"/>
    <property type="match status" value="1"/>
</dbReference>
<sequence length="191" mass="19993">MNAASRSTSSETIEPGFALFETAIGTCALAWGPRGLVGVQLPEENGEAATRARMRRRFPALPEADPPESAQGAIAAIQGLLRGESDDLSDIVLDMGAVSEFHQRIYAIARRIPPGQTRTYGEIAAELGDKGLSRVVGQAMGHNPFAPVVPCHRVLAAGNKPGGFSAGGGALTKLRMLDIEGARPNGMASLF</sequence>
<dbReference type="Gene3D" id="3.30.160.70">
    <property type="entry name" value="Methylated DNA-protein cysteine methyltransferase domain"/>
    <property type="match status" value="1"/>
</dbReference>
<evidence type="ECO:0000256" key="1">
    <source>
        <dbReference type="ARBA" id="ARBA00001286"/>
    </source>
</evidence>
<dbReference type="RefSeq" id="WP_145747438.1">
    <property type="nucleotide sequence ID" value="NZ_VIVL01000018.1"/>
</dbReference>
<evidence type="ECO:0000313" key="8">
    <source>
        <dbReference type="EMBL" id="TWD75535.1"/>
    </source>
</evidence>
<dbReference type="OrthoDB" id="9802228at2"/>
<dbReference type="SUPFAM" id="SSF53155">
    <property type="entry name" value="Methylated DNA-protein cysteine methyltransferase domain"/>
    <property type="match status" value="1"/>
</dbReference>
<dbReference type="PANTHER" id="PTHR10815:SF5">
    <property type="entry name" value="METHYLATED-DNA--PROTEIN-CYSTEINE METHYLTRANSFERASE"/>
    <property type="match status" value="1"/>
</dbReference>
<reference evidence="8 9" key="1">
    <citation type="submission" date="2019-06" db="EMBL/GenBank/DDBJ databases">
        <title>Sorghum-associated microbial communities from plants grown in Nebraska, USA.</title>
        <authorList>
            <person name="Schachtman D."/>
        </authorList>
    </citation>
    <scope>NUCLEOTIDE SEQUENCE [LARGE SCALE GENOMIC DNA]</scope>
    <source>
        <strain evidence="8 9">T529</strain>
    </source>
</reference>
<keyword evidence="5" id="KW-0234">DNA repair</keyword>
<evidence type="ECO:0000256" key="5">
    <source>
        <dbReference type="ARBA" id="ARBA00023204"/>
    </source>
</evidence>
<protein>
    <submittedName>
        <fullName evidence="8">Methylated-DNA-[protein]-cysteine S-methyltransferase</fullName>
    </submittedName>
</protein>
<comment type="caution">
    <text evidence="8">The sequence shown here is derived from an EMBL/GenBank/DDBJ whole genome shotgun (WGS) entry which is preliminary data.</text>
</comment>
<accession>A0A561B9A5</accession>
<organism evidence="8 9">
    <name type="scientific">Variovorax beijingensis</name>
    <dbReference type="NCBI Taxonomy" id="2496117"/>
    <lineage>
        <taxon>Bacteria</taxon>
        <taxon>Pseudomonadati</taxon>
        <taxon>Pseudomonadota</taxon>
        <taxon>Betaproteobacteria</taxon>
        <taxon>Burkholderiales</taxon>
        <taxon>Comamonadaceae</taxon>
        <taxon>Variovorax</taxon>
    </lineage>
</organism>
<dbReference type="SUPFAM" id="SSF46767">
    <property type="entry name" value="Methylated DNA-protein cysteine methyltransferase, C-terminal domain"/>
    <property type="match status" value="1"/>
</dbReference>
<name>A0A561B9A5_9BURK</name>
<dbReference type="Pfam" id="PF01035">
    <property type="entry name" value="DNA_binding_1"/>
    <property type="match status" value="1"/>
</dbReference>
<dbReference type="Proteomes" id="UP000319722">
    <property type="component" value="Unassembled WGS sequence"/>
</dbReference>
<keyword evidence="4" id="KW-0227">DNA damage</keyword>
<evidence type="ECO:0000256" key="3">
    <source>
        <dbReference type="ARBA" id="ARBA00022679"/>
    </source>
</evidence>
<comment type="catalytic activity">
    <reaction evidence="1">
        <text>a 4-O-methyl-thymidine in DNA + L-cysteinyl-[protein] = a thymidine in DNA + S-methyl-L-cysteinyl-[protein]</text>
        <dbReference type="Rhea" id="RHEA:53428"/>
        <dbReference type="Rhea" id="RHEA-COMP:10131"/>
        <dbReference type="Rhea" id="RHEA-COMP:10132"/>
        <dbReference type="Rhea" id="RHEA-COMP:13555"/>
        <dbReference type="Rhea" id="RHEA-COMP:13556"/>
        <dbReference type="ChEBI" id="CHEBI:29950"/>
        <dbReference type="ChEBI" id="CHEBI:82612"/>
        <dbReference type="ChEBI" id="CHEBI:137386"/>
        <dbReference type="ChEBI" id="CHEBI:137387"/>
        <dbReference type="EC" id="2.1.1.63"/>
    </reaction>
</comment>
<dbReference type="InterPro" id="IPR036388">
    <property type="entry name" value="WH-like_DNA-bd_sf"/>
</dbReference>
<dbReference type="NCBIfam" id="TIGR00589">
    <property type="entry name" value="ogt"/>
    <property type="match status" value="1"/>
</dbReference>
<keyword evidence="3 8" id="KW-0808">Transferase</keyword>
<dbReference type="GO" id="GO:0032259">
    <property type="term" value="P:methylation"/>
    <property type="evidence" value="ECO:0007669"/>
    <property type="project" value="UniProtKB-KW"/>
</dbReference>
<dbReference type="GO" id="GO:0003908">
    <property type="term" value="F:methylated-DNA-[protein]-cysteine S-methyltransferase activity"/>
    <property type="evidence" value="ECO:0007669"/>
    <property type="project" value="UniProtKB-EC"/>
</dbReference>
<dbReference type="InterPro" id="IPR001497">
    <property type="entry name" value="MethylDNA_cys_MeTrfase_AS"/>
</dbReference>
<dbReference type="InterPro" id="IPR014048">
    <property type="entry name" value="MethylDNA_cys_MeTrfase_DNA-bd"/>
</dbReference>